<comment type="subcellular location">
    <subcellularLocation>
        <location evidence="1">Cytoplasm</location>
    </subcellularLocation>
</comment>
<gene>
    <name evidence="7" type="ORF">Sdiek1_2694</name>
</gene>
<keyword evidence="8" id="KW-1185">Reference proteome</keyword>
<accession>A0A1Y0HNZ1</accession>
<dbReference type="Gene3D" id="2.40.30.10">
    <property type="entry name" value="Translation factors"/>
    <property type="match status" value="1"/>
</dbReference>
<dbReference type="InterPro" id="IPR027417">
    <property type="entry name" value="P-loop_NTPase"/>
</dbReference>
<evidence type="ECO:0000256" key="4">
    <source>
        <dbReference type="ARBA" id="ARBA00022917"/>
    </source>
</evidence>
<dbReference type="InterPro" id="IPR031157">
    <property type="entry name" value="G_TR_CS"/>
</dbReference>
<evidence type="ECO:0000256" key="5">
    <source>
        <dbReference type="ARBA" id="ARBA00023134"/>
    </source>
</evidence>
<dbReference type="GO" id="GO:0003924">
    <property type="term" value="F:GTPase activity"/>
    <property type="evidence" value="ECO:0007669"/>
    <property type="project" value="InterPro"/>
</dbReference>
<dbReference type="InterPro" id="IPR009000">
    <property type="entry name" value="Transl_B-barrel_sf"/>
</dbReference>
<dbReference type="SUPFAM" id="SSF50447">
    <property type="entry name" value="Translation proteins"/>
    <property type="match status" value="1"/>
</dbReference>
<dbReference type="KEGG" id="suls:Sdiek1_2694"/>
<dbReference type="Proteomes" id="UP000196005">
    <property type="component" value="Chromosome"/>
</dbReference>
<dbReference type="GO" id="GO:0001514">
    <property type="term" value="P:selenocysteine incorporation"/>
    <property type="evidence" value="ECO:0007669"/>
    <property type="project" value="InterPro"/>
</dbReference>
<dbReference type="InterPro" id="IPR005225">
    <property type="entry name" value="Small_GTP-bd"/>
</dbReference>
<dbReference type="InterPro" id="IPR015191">
    <property type="entry name" value="SelB_WHD4"/>
</dbReference>
<evidence type="ECO:0000313" key="7">
    <source>
        <dbReference type="EMBL" id="ARU49842.1"/>
    </source>
</evidence>
<dbReference type="SUPFAM" id="SSF52540">
    <property type="entry name" value="P-loop containing nucleoside triphosphate hydrolases"/>
    <property type="match status" value="1"/>
</dbReference>
<dbReference type="RefSeq" id="WP_087439524.1">
    <property type="nucleotide sequence ID" value="NZ_CP021416.1"/>
</dbReference>
<dbReference type="Gene3D" id="1.10.10.10">
    <property type="entry name" value="Winged helix-like DNA-binding domain superfamily/Winged helix DNA-binding domain"/>
    <property type="match status" value="1"/>
</dbReference>
<dbReference type="PROSITE" id="PS51722">
    <property type="entry name" value="G_TR_2"/>
    <property type="match status" value="1"/>
</dbReference>
<dbReference type="Pfam" id="PF09107">
    <property type="entry name" value="WHD_3rd_SelB"/>
    <property type="match status" value="1"/>
</dbReference>
<protein>
    <submittedName>
        <fullName evidence="7">Selenocysteine-specific elongation factor</fullName>
    </submittedName>
</protein>
<dbReference type="Pfam" id="PF00009">
    <property type="entry name" value="GTP_EFTU"/>
    <property type="match status" value="1"/>
</dbReference>
<keyword evidence="3" id="KW-0547">Nucleotide-binding</keyword>
<dbReference type="InterPro" id="IPR057335">
    <property type="entry name" value="Beta-barrel_SelB"/>
</dbReference>
<dbReference type="InterPro" id="IPR009001">
    <property type="entry name" value="Transl_elong_EF1A/Init_IF2_C"/>
</dbReference>
<dbReference type="SUPFAM" id="SSF50465">
    <property type="entry name" value="EF-Tu/eEF-1alpha/eIF2-gamma C-terminal domain"/>
    <property type="match status" value="1"/>
</dbReference>
<dbReference type="InterPro" id="IPR036390">
    <property type="entry name" value="WH_DNA-bd_sf"/>
</dbReference>
<dbReference type="InterPro" id="IPR000795">
    <property type="entry name" value="T_Tr_GTP-bd_dom"/>
</dbReference>
<dbReference type="NCBIfam" id="TIGR00231">
    <property type="entry name" value="small_GTP"/>
    <property type="match status" value="1"/>
</dbReference>
<evidence type="ECO:0000256" key="2">
    <source>
        <dbReference type="ARBA" id="ARBA00022490"/>
    </source>
</evidence>
<evidence type="ECO:0000313" key="8">
    <source>
        <dbReference type="Proteomes" id="UP000196005"/>
    </source>
</evidence>
<dbReference type="GO" id="GO:0003723">
    <property type="term" value="F:RNA binding"/>
    <property type="evidence" value="ECO:0007669"/>
    <property type="project" value="InterPro"/>
</dbReference>
<dbReference type="Gene3D" id="3.40.50.300">
    <property type="entry name" value="P-loop containing nucleotide triphosphate hydrolases"/>
    <property type="match status" value="1"/>
</dbReference>
<organism evidence="7 8">
    <name type="scientific">Sulfurospirillum diekertiae</name>
    <dbReference type="NCBI Taxonomy" id="1854492"/>
    <lineage>
        <taxon>Bacteria</taxon>
        <taxon>Pseudomonadati</taxon>
        <taxon>Campylobacterota</taxon>
        <taxon>Epsilonproteobacteria</taxon>
        <taxon>Campylobacterales</taxon>
        <taxon>Sulfurospirillaceae</taxon>
        <taxon>Sulfurospirillum</taxon>
    </lineage>
</organism>
<evidence type="ECO:0000259" key="6">
    <source>
        <dbReference type="PROSITE" id="PS51722"/>
    </source>
</evidence>
<dbReference type="Pfam" id="PF25461">
    <property type="entry name" value="Beta-barrel_SelB"/>
    <property type="match status" value="1"/>
</dbReference>
<dbReference type="SUPFAM" id="SSF46785">
    <property type="entry name" value="Winged helix' DNA-binding domain"/>
    <property type="match status" value="1"/>
</dbReference>
<dbReference type="InterPro" id="IPR004535">
    <property type="entry name" value="Transl_elong_SelB"/>
</dbReference>
<dbReference type="GO" id="GO:0005525">
    <property type="term" value="F:GTP binding"/>
    <property type="evidence" value="ECO:0007669"/>
    <property type="project" value="UniProtKB-KW"/>
</dbReference>
<dbReference type="NCBIfam" id="TIGR00475">
    <property type="entry name" value="selB"/>
    <property type="match status" value="1"/>
</dbReference>
<keyword evidence="5" id="KW-0342">GTP-binding</keyword>
<dbReference type="CDD" id="cd04171">
    <property type="entry name" value="SelB"/>
    <property type="match status" value="1"/>
</dbReference>
<sequence>MEYSIIGTAGHVDHGKTALITALTGFEGDSLEEEKRRGITINLSFSSMQNETKNVAFIDVPGHEKLLKNMIAGAFGFDASLVVLDANEGIMPQTREHLEILNLLHVKNIIIALTKKDLATSEVLEQRKYEITEHLKSLKNLHLVEIIPVSIYEPSSIQKLKDALFALPVTPKKSNGLFRYYVDRSFSIAGAGTVVTGTVLDGTIKVGEKLFAPELEKEFVIRNLQVHDHDVESAYSSQRTAINLQNAQKTSFEKGALLCKKGFIRGLDCADVWVESIGGHTLKHNAKVILYVGTKQVEARILFYEHDDKADKGYAKLQFNHKLFLVHDEPFIICSSGRTIGGGRVLNPINDPMKKKVKLELLKALDTKDFKTTFTILVEMHKHGFGLISSNQRFGLNHEEAKGIANEMSDVFVDEKGLVLYPITMQEELGRIVQAIYAKNAYALLSANSLSLKLKWASVALVESVLQNLCDEGLLDFVGGIYKNAQIDIANIETLIEDKLYNTLLTAEFTPDAPYNIYDKLDLDRKMGDDALKSLTRAKKVVRLEHNLFVTTIALSAMMAHLRDIMRKENGVDIKAFKEHFDISRKYLVAYLDYLDNFDDVKKEGNRRVLG</sequence>
<dbReference type="InterPro" id="IPR050055">
    <property type="entry name" value="EF-Tu_GTPase"/>
</dbReference>
<dbReference type="InterPro" id="IPR036388">
    <property type="entry name" value="WH-like_DNA-bd_sf"/>
</dbReference>
<evidence type="ECO:0000256" key="3">
    <source>
        <dbReference type="ARBA" id="ARBA00022741"/>
    </source>
</evidence>
<keyword evidence="2" id="KW-0963">Cytoplasm</keyword>
<dbReference type="CDD" id="cd03696">
    <property type="entry name" value="SelB_II"/>
    <property type="match status" value="1"/>
</dbReference>
<dbReference type="GO" id="GO:0005737">
    <property type="term" value="C:cytoplasm"/>
    <property type="evidence" value="ECO:0007669"/>
    <property type="project" value="UniProtKB-SubCell"/>
</dbReference>
<evidence type="ECO:0000256" key="1">
    <source>
        <dbReference type="ARBA" id="ARBA00004496"/>
    </source>
</evidence>
<dbReference type="PANTHER" id="PTHR43721:SF11">
    <property type="entry name" value="SELENOCYSTEINE-SPECIFIC ELONGATION FACTOR"/>
    <property type="match status" value="1"/>
</dbReference>
<keyword evidence="4" id="KW-0648">Protein biosynthesis</keyword>
<dbReference type="PANTHER" id="PTHR43721">
    <property type="entry name" value="ELONGATION FACTOR TU-RELATED"/>
    <property type="match status" value="1"/>
</dbReference>
<feature type="domain" description="Tr-type G" evidence="6">
    <location>
        <begin position="1"/>
        <end position="172"/>
    </location>
</feature>
<name>A0A1Y0HNZ1_9BACT</name>
<keyword evidence="7" id="KW-0251">Elongation factor</keyword>
<dbReference type="PROSITE" id="PS00301">
    <property type="entry name" value="G_TR_1"/>
    <property type="match status" value="1"/>
</dbReference>
<dbReference type="GO" id="GO:0003746">
    <property type="term" value="F:translation elongation factor activity"/>
    <property type="evidence" value="ECO:0007669"/>
    <property type="project" value="UniProtKB-KW"/>
</dbReference>
<dbReference type="EMBL" id="CP021416">
    <property type="protein sequence ID" value="ARU49842.1"/>
    <property type="molecule type" value="Genomic_DNA"/>
</dbReference>
<proteinExistence type="predicted"/>
<dbReference type="AlphaFoldDB" id="A0A1Y0HNZ1"/>
<reference evidence="8" key="1">
    <citation type="submission" date="2017-05" db="EMBL/GenBank/DDBJ databases">
        <title>Dechlorination kinetics govern the competition between two new strains of the genus Sulfurospirillum.</title>
        <authorList>
            <person name="Buttet G.F."/>
            <person name="Murray A.M."/>
            <person name="Goris T."/>
            <person name="Burion M."/>
            <person name="Lin B."/>
            <person name="Rolle M."/>
            <person name="Maillard J."/>
        </authorList>
    </citation>
    <scope>NUCLEOTIDE SEQUENCE [LARGE SCALE GENOMIC DNA]</scope>
    <source>
        <strain evidence="8">SL2-1</strain>
    </source>
</reference>